<evidence type="ECO:0000256" key="5">
    <source>
        <dbReference type="ARBA" id="ARBA00023136"/>
    </source>
</evidence>
<evidence type="ECO:0000256" key="3">
    <source>
        <dbReference type="ARBA" id="ARBA00022692"/>
    </source>
</evidence>
<gene>
    <name evidence="8" type="ORF">FCN18_32795</name>
</gene>
<protein>
    <recommendedName>
        <fullName evidence="6">Transporter</fullName>
    </recommendedName>
</protein>
<keyword evidence="9" id="KW-1185">Reference proteome</keyword>
<name>A0ABY2RV42_9PSEU</name>
<evidence type="ECO:0000256" key="1">
    <source>
        <dbReference type="ARBA" id="ARBA00004141"/>
    </source>
</evidence>
<feature type="transmembrane region" description="Helical" evidence="7">
    <location>
        <begin position="430"/>
        <end position="451"/>
    </location>
</feature>
<dbReference type="PANTHER" id="PTHR42948:SF1">
    <property type="entry name" value="TRANSPORTER"/>
    <property type="match status" value="1"/>
</dbReference>
<feature type="transmembrane region" description="Helical" evidence="7">
    <location>
        <begin position="389"/>
        <end position="409"/>
    </location>
</feature>
<keyword evidence="6" id="KW-0769">Symport</keyword>
<feature type="transmembrane region" description="Helical" evidence="7">
    <location>
        <begin position="259"/>
        <end position="285"/>
    </location>
</feature>
<feature type="transmembrane region" description="Helical" evidence="7">
    <location>
        <begin position="87"/>
        <end position="111"/>
    </location>
</feature>
<feature type="transmembrane region" description="Helical" evidence="7">
    <location>
        <begin position="151"/>
        <end position="168"/>
    </location>
</feature>
<keyword evidence="5 7" id="KW-0472">Membrane</keyword>
<feature type="transmembrane region" description="Helical" evidence="7">
    <location>
        <begin position="357"/>
        <end position="377"/>
    </location>
</feature>
<dbReference type="Pfam" id="PF00209">
    <property type="entry name" value="SNF"/>
    <property type="match status" value="2"/>
</dbReference>
<evidence type="ECO:0000313" key="8">
    <source>
        <dbReference type="EMBL" id="TKG61820.1"/>
    </source>
</evidence>
<dbReference type="InterPro" id="IPR000175">
    <property type="entry name" value="Na/ntran_symport"/>
</dbReference>
<comment type="subcellular location">
    <subcellularLocation>
        <location evidence="1">Membrane</location>
        <topology evidence="1">Multi-pass membrane protein</topology>
    </subcellularLocation>
</comment>
<dbReference type="InterPro" id="IPR037272">
    <property type="entry name" value="SNS_sf"/>
</dbReference>
<dbReference type="PRINTS" id="PR00176">
    <property type="entry name" value="NANEUSMPORT"/>
</dbReference>
<keyword evidence="3 6" id="KW-0812">Transmembrane</keyword>
<feature type="transmembrane region" description="Helical" evidence="7">
    <location>
        <begin position="319"/>
        <end position="345"/>
    </location>
</feature>
<organism evidence="8 9">
    <name type="scientific">Prauserella endophytica</name>
    <dbReference type="NCBI Taxonomy" id="1592324"/>
    <lineage>
        <taxon>Bacteria</taxon>
        <taxon>Bacillati</taxon>
        <taxon>Actinomycetota</taxon>
        <taxon>Actinomycetes</taxon>
        <taxon>Pseudonocardiales</taxon>
        <taxon>Pseudonocardiaceae</taxon>
        <taxon>Prauserella</taxon>
        <taxon>Prauserella coralliicola group</taxon>
    </lineage>
</organism>
<feature type="transmembrane region" description="Helical" evidence="7">
    <location>
        <begin position="463"/>
        <end position="486"/>
    </location>
</feature>
<dbReference type="SUPFAM" id="SSF161070">
    <property type="entry name" value="SNF-like"/>
    <property type="match status" value="1"/>
</dbReference>
<evidence type="ECO:0000256" key="6">
    <source>
        <dbReference type="RuleBase" id="RU003732"/>
    </source>
</evidence>
<feature type="transmembrane region" description="Helical" evidence="7">
    <location>
        <begin position="44"/>
        <end position="66"/>
    </location>
</feature>
<dbReference type="PANTHER" id="PTHR42948">
    <property type="entry name" value="TRANSPORTER"/>
    <property type="match status" value="1"/>
</dbReference>
<dbReference type="Gene3D" id="1.10.4160.10">
    <property type="entry name" value="Hydantoin permease"/>
    <property type="match status" value="1"/>
</dbReference>
<dbReference type="NCBIfam" id="NF037979">
    <property type="entry name" value="Na_transp"/>
    <property type="match status" value="1"/>
</dbReference>
<feature type="transmembrane region" description="Helical" evidence="7">
    <location>
        <begin position="180"/>
        <end position="202"/>
    </location>
</feature>
<evidence type="ECO:0000256" key="4">
    <source>
        <dbReference type="ARBA" id="ARBA00022989"/>
    </source>
</evidence>
<reference evidence="8 9" key="1">
    <citation type="journal article" date="2015" name="Antonie Van Leeuwenhoek">
        <title>Prauserella endophytica sp. nov., an endophytic actinobacterium isolated from Tamarix taklamakanensis.</title>
        <authorList>
            <person name="Liu J.M."/>
            <person name="Habden X."/>
            <person name="Guo L."/>
            <person name="Tuo L."/>
            <person name="Jiang Z.K."/>
            <person name="Liu S.W."/>
            <person name="Liu X.F."/>
            <person name="Chen L."/>
            <person name="Li R.F."/>
            <person name="Zhang Y.Q."/>
            <person name="Sun C.H."/>
        </authorList>
    </citation>
    <scope>NUCLEOTIDE SEQUENCE [LARGE SCALE GENOMIC DNA]</scope>
    <source>
        <strain evidence="8 9">CGMCC 4.7182</strain>
    </source>
</reference>
<keyword evidence="4 7" id="KW-1133">Transmembrane helix</keyword>
<keyword evidence="2 6" id="KW-0813">Transport</keyword>
<dbReference type="PROSITE" id="PS50267">
    <property type="entry name" value="NA_NEUROTRAN_SYMP_3"/>
    <property type="match status" value="1"/>
</dbReference>
<evidence type="ECO:0000256" key="7">
    <source>
        <dbReference type="SAM" id="Phobius"/>
    </source>
</evidence>
<accession>A0ABY2RV42</accession>
<proteinExistence type="inferred from homology"/>
<evidence type="ECO:0000313" key="9">
    <source>
        <dbReference type="Proteomes" id="UP000309992"/>
    </source>
</evidence>
<evidence type="ECO:0000256" key="2">
    <source>
        <dbReference type="ARBA" id="ARBA00022448"/>
    </source>
</evidence>
<feature type="transmembrane region" description="Helical" evidence="7">
    <location>
        <begin position="12"/>
        <end position="32"/>
    </location>
</feature>
<comment type="caution">
    <text evidence="8">The sequence shown here is derived from an EMBL/GenBank/DDBJ whole genome shotgun (WGS) entry which is preliminary data.</text>
</comment>
<dbReference type="Proteomes" id="UP000309992">
    <property type="component" value="Unassembled WGS sequence"/>
</dbReference>
<dbReference type="RefSeq" id="WP_137096932.1">
    <property type="nucleotide sequence ID" value="NZ_SWMS01000029.1"/>
</dbReference>
<sequence length="503" mass="53849">MPGEQREQWSGRTGFMLAAIGSAVGLGNIWRFPYMAYENGGGAFLVPYLVALFTTGLPLLVMKYAIGHRFRGSAPAALGRLSRRAETIGWWQALLCVVVGAYYAVLVAWAVRYTWLSFDQRWGDDPNSFFFDEHLRTAEEPGISLSPVGSVAWPLLGVWIVTLGVLAFGIRRGVERLNRILLPALFVVFGLLVLRALFLPGAAEGLDALFTPDWSAMADGSVWMAAYGQVFFSLSIGMGIMSTYASYLRRRADLTGPALAAGFANSSFEILAGIGVFSVIGFMALSAGSGVDEVVTDGIGLAFIAFPQVISEMPGGATIFGVLFFGCLAMAGITSLISIIQVPIAAVQERTGSSRTVAVASVGGSIAAVSLLLFPTTHGLHLLDVVDHFMSHYGIVLSALVLVIVVAGSRKLPMLQDHVNRTSSITLGRWWRLALGVITPIALGMMLVQSLRSELSDPYGGYPVPFLITAGWAVVVGVIVFSVVLARRSFRGSADVRDREGTL</sequence>
<feature type="transmembrane region" description="Helical" evidence="7">
    <location>
        <begin position="222"/>
        <end position="247"/>
    </location>
</feature>
<dbReference type="CDD" id="cd10334">
    <property type="entry name" value="SLC6sbd_u1"/>
    <property type="match status" value="1"/>
</dbReference>
<dbReference type="EMBL" id="SWMS01000029">
    <property type="protein sequence ID" value="TKG61820.1"/>
    <property type="molecule type" value="Genomic_DNA"/>
</dbReference>
<dbReference type="PROSITE" id="PS00610">
    <property type="entry name" value="NA_NEUROTRAN_SYMP_1"/>
    <property type="match status" value="1"/>
</dbReference>
<comment type="similarity">
    <text evidence="6">Belongs to the sodium:neurotransmitter symporter (SNF) (TC 2.A.22) family.</text>
</comment>